<keyword evidence="7" id="KW-1185">Reference proteome</keyword>
<dbReference type="SUPFAM" id="SSF53850">
    <property type="entry name" value="Periplasmic binding protein-like II"/>
    <property type="match status" value="1"/>
</dbReference>
<comment type="similarity">
    <text evidence="1">Belongs to the bacterial solute-binding protein 3 family.</text>
</comment>
<organism evidence="6 7">
    <name type="scientific">Pilimelia terevasa</name>
    <dbReference type="NCBI Taxonomy" id="53372"/>
    <lineage>
        <taxon>Bacteria</taxon>
        <taxon>Bacillati</taxon>
        <taxon>Actinomycetota</taxon>
        <taxon>Actinomycetes</taxon>
        <taxon>Micromonosporales</taxon>
        <taxon>Micromonosporaceae</taxon>
        <taxon>Pilimelia</taxon>
    </lineage>
</organism>
<reference evidence="6" key="2">
    <citation type="submission" date="2020-09" db="EMBL/GenBank/DDBJ databases">
        <authorList>
            <person name="Sun Q."/>
            <person name="Ohkuma M."/>
        </authorList>
    </citation>
    <scope>NUCLEOTIDE SEQUENCE</scope>
    <source>
        <strain evidence="6">JCM 3091</strain>
    </source>
</reference>
<dbReference type="EMBL" id="BMQC01000004">
    <property type="protein sequence ID" value="GGK22836.1"/>
    <property type="molecule type" value="Genomic_DNA"/>
</dbReference>
<dbReference type="AlphaFoldDB" id="A0A8J3BNZ1"/>
<dbReference type="GO" id="GO:0006865">
    <property type="term" value="P:amino acid transport"/>
    <property type="evidence" value="ECO:0007669"/>
    <property type="project" value="TreeGrafter"/>
</dbReference>
<feature type="domain" description="Solute-binding protein family 3/N-terminal" evidence="5">
    <location>
        <begin position="74"/>
        <end position="304"/>
    </location>
</feature>
<evidence type="ECO:0000313" key="7">
    <source>
        <dbReference type="Proteomes" id="UP000662200"/>
    </source>
</evidence>
<dbReference type="GO" id="GO:0005576">
    <property type="term" value="C:extracellular region"/>
    <property type="evidence" value="ECO:0007669"/>
    <property type="project" value="TreeGrafter"/>
</dbReference>
<keyword evidence="4" id="KW-1133">Transmembrane helix</keyword>
<dbReference type="SMART" id="SM00062">
    <property type="entry name" value="PBPb"/>
    <property type="match status" value="1"/>
</dbReference>
<keyword evidence="4" id="KW-0812">Transmembrane</keyword>
<evidence type="ECO:0000256" key="3">
    <source>
        <dbReference type="ARBA" id="ARBA00022729"/>
    </source>
</evidence>
<dbReference type="GO" id="GO:0030288">
    <property type="term" value="C:outer membrane-bounded periplasmic space"/>
    <property type="evidence" value="ECO:0007669"/>
    <property type="project" value="TreeGrafter"/>
</dbReference>
<dbReference type="RefSeq" id="WP_189113419.1">
    <property type="nucleotide sequence ID" value="NZ_BMQC01000004.1"/>
</dbReference>
<keyword evidence="2" id="KW-0813">Transport</keyword>
<dbReference type="InterPro" id="IPR001638">
    <property type="entry name" value="Solute-binding_3/MltF_N"/>
</dbReference>
<evidence type="ECO:0000256" key="1">
    <source>
        <dbReference type="ARBA" id="ARBA00010333"/>
    </source>
</evidence>
<evidence type="ECO:0000259" key="5">
    <source>
        <dbReference type="SMART" id="SM00062"/>
    </source>
</evidence>
<sequence>MAQSGSGDERVVAMRHGWTVWRRRWSRRQWLSVGAAAAALLLVGGVGGFVLLRGPAQDTVDHYRVLAGIADRRVLRIGVFADEPLMAYRDPTKPNSTQIEDYAGFDIELARNLGRYLGFDEASLVLRPTEVQNRAQDLSEGRVDIIIASYSMTRQREDEVDFAGPYLMTKPEVLMRAAEAPQRITFNQLRERRRPMCTTGSSTSEDALRSRGITNVDGVATANECVEGLLRKKYDAFVLDRTVLAGFQETRPGLRIVDLVFGQSESLGIAVEDGNEALRTLVNNFLFDSYERGVHGAWARAWQVTFAKVIKEETRQPRPRGVTVRLRDYNDRYKDGRQAGSP</sequence>
<proteinExistence type="inferred from homology"/>
<dbReference type="Pfam" id="PF00497">
    <property type="entry name" value="SBP_bac_3"/>
    <property type="match status" value="1"/>
</dbReference>
<reference evidence="6" key="1">
    <citation type="journal article" date="2014" name="Int. J. Syst. Evol. Microbiol.">
        <title>Complete genome sequence of Corynebacterium casei LMG S-19264T (=DSM 44701T), isolated from a smear-ripened cheese.</title>
        <authorList>
            <consortium name="US DOE Joint Genome Institute (JGI-PGF)"/>
            <person name="Walter F."/>
            <person name="Albersmeier A."/>
            <person name="Kalinowski J."/>
            <person name="Ruckert C."/>
        </authorList>
    </citation>
    <scope>NUCLEOTIDE SEQUENCE</scope>
    <source>
        <strain evidence="6">JCM 3091</strain>
    </source>
</reference>
<feature type="transmembrane region" description="Helical" evidence="4">
    <location>
        <begin position="30"/>
        <end position="52"/>
    </location>
</feature>
<dbReference type="PANTHER" id="PTHR30085:SF6">
    <property type="entry name" value="ABC TRANSPORTER GLUTAMINE-BINDING PROTEIN GLNH"/>
    <property type="match status" value="1"/>
</dbReference>
<dbReference type="PANTHER" id="PTHR30085">
    <property type="entry name" value="AMINO ACID ABC TRANSPORTER PERMEASE"/>
    <property type="match status" value="1"/>
</dbReference>
<dbReference type="InterPro" id="IPR051455">
    <property type="entry name" value="Bact_solute-bind_prot3"/>
</dbReference>
<name>A0A8J3BNZ1_9ACTN</name>
<protein>
    <recommendedName>
        <fullName evidence="5">Solute-binding protein family 3/N-terminal domain-containing protein</fullName>
    </recommendedName>
</protein>
<comment type="caution">
    <text evidence="6">The sequence shown here is derived from an EMBL/GenBank/DDBJ whole genome shotgun (WGS) entry which is preliminary data.</text>
</comment>
<evidence type="ECO:0000256" key="4">
    <source>
        <dbReference type="SAM" id="Phobius"/>
    </source>
</evidence>
<evidence type="ECO:0000256" key="2">
    <source>
        <dbReference type="ARBA" id="ARBA00022448"/>
    </source>
</evidence>
<keyword evidence="4" id="KW-0472">Membrane</keyword>
<evidence type="ECO:0000313" key="6">
    <source>
        <dbReference type="EMBL" id="GGK22836.1"/>
    </source>
</evidence>
<keyword evidence="3" id="KW-0732">Signal</keyword>
<dbReference type="Gene3D" id="3.40.190.10">
    <property type="entry name" value="Periplasmic binding protein-like II"/>
    <property type="match status" value="2"/>
</dbReference>
<gene>
    <name evidence="6" type="ORF">GCM10010124_14230</name>
</gene>
<accession>A0A8J3BNZ1</accession>
<dbReference type="Proteomes" id="UP000662200">
    <property type="component" value="Unassembled WGS sequence"/>
</dbReference>